<proteinExistence type="predicted"/>
<evidence type="ECO:0000313" key="1">
    <source>
        <dbReference type="EMBL" id="VVE56876.1"/>
    </source>
</evidence>
<keyword evidence="2" id="KW-1185">Reference proteome</keyword>
<protein>
    <submittedName>
        <fullName evidence="1">Uncharacterized protein</fullName>
    </submittedName>
</protein>
<dbReference type="Proteomes" id="UP000366819">
    <property type="component" value="Unassembled WGS sequence"/>
</dbReference>
<gene>
    <name evidence="1" type="ORF">PAQ31011_05153</name>
</gene>
<dbReference type="AlphaFoldDB" id="A0A5E4Z6V8"/>
<name>A0A5E4Z6V8_9BURK</name>
<sequence length="121" mass="13345">MGERSVTAVSEWQALQELPMPTLASAKDAGAVYSVLKVAFVWIDLSECRDANLPAEPIADGKCALASILVDGEGRRELYRLPLSLSDWAFSEVTLARQGLRKYPSEIEFGCLSDRHYAEIL</sequence>
<organism evidence="1 2">
    <name type="scientific">Pandoraea aquatica</name>
    <dbReference type="NCBI Taxonomy" id="2508290"/>
    <lineage>
        <taxon>Bacteria</taxon>
        <taxon>Pseudomonadati</taxon>
        <taxon>Pseudomonadota</taxon>
        <taxon>Betaproteobacteria</taxon>
        <taxon>Burkholderiales</taxon>
        <taxon>Burkholderiaceae</taxon>
        <taxon>Pandoraea</taxon>
    </lineage>
</organism>
<reference evidence="1 2" key="1">
    <citation type="submission" date="2019-08" db="EMBL/GenBank/DDBJ databases">
        <authorList>
            <person name="Peeters C."/>
        </authorList>
    </citation>
    <scope>NUCLEOTIDE SEQUENCE [LARGE SCALE GENOMIC DNA]</scope>
    <source>
        <strain evidence="1 2">LMG 31011</strain>
    </source>
</reference>
<dbReference type="EMBL" id="CABPSN010000012">
    <property type="protein sequence ID" value="VVE56876.1"/>
    <property type="molecule type" value="Genomic_DNA"/>
</dbReference>
<accession>A0A5E4Z6V8</accession>
<evidence type="ECO:0000313" key="2">
    <source>
        <dbReference type="Proteomes" id="UP000366819"/>
    </source>
</evidence>